<dbReference type="GO" id="GO:0015075">
    <property type="term" value="F:monoatomic ion transmembrane transporter activity"/>
    <property type="evidence" value="ECO:0007669"/>
    <property type="project" value="InterPro"/>
</dbReference>
<feature type="transmembrane region" description="Helical" evidence="2">
    <location>
        <begin position="35"/>
        <end position="55"/>
    </location>
</feature>
<dbReference type="AlphaFoldDB" id="A0A0S4QEK8"/>
<evidence type="ECO:0000313" key="4">
    <source>
        <dbReference type="Proteomes" id="UP000198802"/>
    </source>
</evidence>
<evidence type="ECO:0000256" key="2">
    <source>
        <dbReference type="SAM" id="Phobius"/>
    </source>
</evidence>
<feature type="transmembrane region" description="Helical" evidence="2">
    <location>
        <begin position="62"/>
        <end position="82"/>
    </location>
</feature>
<keyword evidence="4" id="KW-1185">Reference proteome</keyword>
<organism evidence="3 4">
    <name type="scientific">Parafrankia irregularis</name>
    <dbReference type="NCBI Taxonomy" id="795642"/>
    <lineage>
        <taxon>Bacteria</taxon>
        <taxon>Bacillati</taxon>
        <taxon>Actinomycetota</taxon>
        <taxon>Actinomycetes</taxon>
        <taxon>Frankiales</taxon>
        <taxon>Frankiaceae</taxon>
        <taxon>Parafrankia</taxon>
    </lineage>
</organism>
<keyword evidence="2" id="KW-0472">Membrane</keyword>
<accession>A0A0S4QEK8</accession>
<proteinExistence type="predicted"/>
<sequence>MILTAVYTATFVLLSVAGLLTLARLLVGPTDLDRIVALDVLVILIVAGVTVEIGMRREGWNIALVAVVSLLGFLGSATAAAACRTGCFRHDLLVMDDLARHREQQAAAVDVAGDRTGDRRPPLRRG</sequence>
<feature type="region of interest" description="Disordered" evidence="1">
    <location>
        <begin position="107"/>
        <end position="126"/>
    </location>
</feature>
<feature type="compositionally biased region" description="Basic and acidic residues" evidence="1">
    <location>
        <begin position="112"/>
        <end position="126"/>
    </location>
</feature>
<gene>
    <name evidence="3" type="ORF">Ga0074812_101373</name>
</gene>
<protein>
    <submittedName>
        <fullName evidence="3">Multicomponent Na+:H+ antiporter subunit F</fullName>
    </submittedName>
</protein>
<dbReference type="GO" id="GO:0005886">
    <property type="term" value="C:plasma membrane"/>
    <property type="evidence" value="ECO:0007669"/>
    <property type="project" value="UniProtKB-SubCell"/>
</dbReference>
<reference evidence="4" key="1">
    <citation type="submission" date="2015-11" db="EMBL/GenBank/DDBJ databases">
        <authorList>
            <person name="Varghese N."/>
        </authorList>
    </citation>
    <scope>NUCLEOTIDE SEQUENCE [LARGE SCALE GENOMIC DNA]</scope>
    <source>
        <strain evidence="4">DSM 45899</strain>
    </source>
</reference>
<name>A0A0S4QEK8_9ACTN</name>
<keyword evidence="2" id="KW-1133">Transmembrane helix</keyword>
<dbReference type="EMBL" id="FAOZ01000001">
    <property type="protein sequence ID" value="CUU53875.1"/>
    <property type="molecule type" value="Genomic_DNA"/>
</dbReference>
<evidence type="ECO:0000313" key="3">
    <source>
        <dbReference type="EMBL" id="CUU53875.1"/>
    </source>
</evidence>
<dbReference type="Proteomes" id="UP000198802">
    <property type="component" value="Unassembled WGS sequence"/>
</dbReference>
<evidence type="ECO:0000256" key="1">
    <source>
        <dbReference type="SAM" id="MobiDB-lite"/>
    </source>
</evidence>
<keyword evidence="2" id="KW-0812">Transmembrane</keyword>